<keyword evidence="3" id="KW-1185">Reference proteome</keyword>
<evidence type="ECO:0000313" key="3">
    <source>
        <dbReference type="Proteomes" id="UP001176517"/>
    </source>
</evidence>
<gene>
    <name evidence="2" type="ORF">OC846_005613</name>
</gene>
<sequence>MAQWHDTPFAVATGLGLAASAYMFLGNLGMDRCGVIRATTSEQLREELDLNADRSVALFGFMYEKGAQQFVSSTAISAVSWLYASYVSTKSSRFASVEHQNLVTRLLFSASLFSFSFVPFTVVVMLPNIKPLLSMRSRVQARNLKASSTNNTPTLQGEEADQALRGIELWKKHNYMRMCISFSSFILGTLAVTLA</sequence>
<keyword evidence="1" id="KW-0812">Transmembrane</keyword>
<feature type="transmembrane region" description="Helical" evidence="1">
    <location>
        <begin position="106"/>
        <end position="126"/>
    </location>
</feature>
<evidence type="ECO:0008006" key="4">
    <source>
        <dbReference type="Google" id="ProtNLM"/>
    </source>
</evidence>
<dbReference type="EMBL" id="JAPDMZ010000225">
    <property type="protein sequence ID" value="KAK0545561.1"/>
    <property type="molecule type" value="Genomic_DNA"/>
</dbReference>
<reference evidence="2" key="1">
    <citation type="journal article" date="2023" name="PhytoFront">
        <title>Draft Genome Resources of Seven Strains of Tilletia horrida, Causal Agent of Kernel Smut of Rice.</title>
        <authorList>
            <person name="Khanal S."/>
            <person name="Antony Babu S."/>
            <person name="Zhou X.G."/>
        </authorList>
    </citation>
    <scope>NUCLEOTIDE SEQUENCE</scope>
    <source>
        <strain evidence="2">TX6</strain>
    </source>
</reference>
<comment type="caution">
    <text evidence="2">The sequence shown here is derived from an EMBL/GenBank/DDBJ whole genome shotgun (WGS) entry which is preliminary data.</text>
</comment>
<dbReference type="Pfam" id="PF08592">
    <property type="entry name" value="Anthrone_oxy"/>
    <property type="match status" value="1"/>
</dbReference>
<feature type="transmembrane region" description="Helical" evidence="1">
    <location>
        <begin position="175"/>
        <end position="194"/>
    </location>
</feature>
<protein>
    <recommendedName>
        <fullName evidence="4">DUF1772-domain-containing protein</fullName>
    </recommendedName>
</protein>
<dbReference type="Proteomes" id="UP001176517">
    <property type="component" value="Unassembled WGS sequence"/>
</dbReference>
<keyword evidence="1" id="KW-1133">Transmembrane helix</keyword>
<dbReference type="InterPro" id="IPR013901">
    <property type="entry name" value="Anthrone_oxy"/>
</dbReference>
<proteinExistence type="predicted"/>
<evidence type="ECO:0000313" key="2">
    <source>
        <dbReference type="EMBL" id="KAK0545561.1"/>
    </source>
</evidence>
<dbReference type="AlphaFoldDB" id="A0AAN6JVT7"/>
<evidence type="ECO:0000256" key="1">
    <source>
        <dbReference type="SAM" id="Phobius"/>
    </source>
</evidence>
<keyword evidence="1" id="KW-0472">Membrane</keyword>
<feature type="transmembrane region" description="Helical" evidence="1">
    <location>
        <begin position="70"/>
        <end position="86"/>
    </location>
</feature>
<organism evidence="2 3">
    <name type="scientific">Tilletia horrida</name>
    <dbReference type="NCBI Taxonomy" id="155126"/>
    <lineage>
        <taxon>Eukaryota</taxon>
        <taxon>Fungi</taxon>
        <taxon>Dikarya</taxon>
        <taxon>Basidiomycota</taxon>
        <taxon>Ustilaginomycotina</taxon>
        <taxon>Exobasidiomycetes</taxon>
        <taxon>Tilletiales</taxon>
        <taxon>Tilletiaceae</taxon>
        <taxon>Tilletia</taxon>
    </lineage>
</organism>
<accession>A0AAN6JVT7</accession>
<name>A0AAN6JVT7_9BASI</name>